<reference evidence="2 3" key="1">
    <citation type="submission" date="2019-06" db="EMBL/GenBank/DDBJ databases">
        <title>Genome Sequence of the Brown Rot Fungal Pathogen Monilinia fructicola.</title>
        <authorList>
            <person name="De Miccolis Angelini R.M."/>
            <person name="Landi L."/>
            <person name="Abate D."/>
            <person name="Pollastro S."/>
            <person name="Romanazzi G."/>
            <person name="Faretra F."/>
        </authorList>
    </citation>
    <scope>NUCLEOTIDE SEQUENCE [LARGE SCALE GENOMIC DNA]</scope>
    <source>
        <strain evidence="2 3">Mfrc123</strain>
    </source>
</reference>
<dbReference type="AlphaFoldDB" id="A0A5M9JFC2"/>
<sequence length="208" mass="22378">MFPGPAKDVAEFEKQDDEWWRFEIAGATVEELRAKLADHDPEVARAAQETLLRIGGADGSGDEYWPEGARNPFAGAERFQQPVVEDISPGAPNSPNHRFPAGYRFTEGYQGPGNLEEQAPSGGAGVRTSPARVVEGSPVARQRFRRLNDEPSPPGMDEAELERIRNAIALEGRGGGVVDDSKSSFTMGDDHATIKSGGSSPFLDSPLS</sequence>
<proteinExistence type="predicted"/>
<name>A0A5M9JFC2_MONFR</name>
<accession>A0A5M9JFC2</accession>
<dbReference type="Proteomes" id="UP000322873">
    <property type="component" value="Unassembled WGS sequence"/>
</dbReference>
<keyword evidence="3" id="KW-1185">Reference proteome</keyword>
<feature type="region of interest" description="Disordered" evidence="1">
    <location>
        <begin position="85"/>
        <end position="140"/>
    </location>
</feature>
<evidence type="ECO:0000313" key="3">
    <source>
        <dbReference type="Proteomes" id="UP000322873"/>
    </source>
</evidence>
<gene>
    <name evidence="2" type="ORF">EYC84_010370</name>
</gene>
<comment type="caution">
    <text evidence="2">The sequence shown here is derived from an EMBL/GenBank/DDBJ whole genome shotgun (WGS) entry which is preliminary data.</text>
</comment>
<organism evidence="2 3">
    <name type="scientific">Monilinia fructicola</name>
    <name type="common">Brown rot fungus</name>
    <name type="synonym">Ciboria fructicola</name>
    <dbReference type="NCBI Taxonomy" id="38448"/>
    <lineage>
        <taxon>Eukaryota</taxon>
        <taxon>Fungi</taxon>
        <taxon>Dikarya</taxon>
        <taxon>Ascomycota</taxon>
        <taxon>Pezizomycotina</taxon>
        <taxon>Leotiomycetes</taxon>
        <taxon>Helotiales</taxon>
        <taxon>Sclerotiniaceae</taxon>
        <taxon>Monilinia</taxon>
    </lineage>
</organism>
<feature type="region of interest" description="Disordered" evidence="1">
    <location>
        <begin position="173"/>
        <end position="208"/>
    </location>
</feature>
<evidence type="ECO:0000256" key="1">
    <source>
        <dbReference type="SAM" id="MobiDB-lite"/>
    </source>
</evidence>
<protein>
    <submittedName>
        <fullName evidence="2">Uncharacterized protein</fullName>
    </submittedName>
</protein>
<dbReference type="EMBL" id="VICG01000011">
    <property type="protein sequence ID" value="KAA8567340.1"/>
    <property type="molecule type" value="Genomic_DNA"/>
</dbReference>
<evidence type="ECO:0000313" key="2">
    <source>
        <dbReference type="EMBL" id="KAA8567340.1"/>
    </source>
</evidence>